<protein>
    <submittedName>
        <fullName evidence="1 2">Uncharacterized protein</fullName>
    </submittedName>
</protein>
<evidence type="ECO:0000313" key="1">
    <source>
        <dbReference type="EMBL" id="AET00186.2"/>
    </source>
</evidence>
<accession>G7KCW5</accession>
<reference evidence="2" key="3">
    <citation type="submission" date="2015-04" db="UniProtKB">
        <authorList>
            <consortium name="EnsemblPlants"/>
        </authorList>
    </citation>
    <scope>IDENTIFICATION</scope>
    <source>
        <strain evidence="2">cv. Jemalong A17</strain>
    </source>
</reference>
<dbReference type="PaxDb" id="3880-AET00186"/>
<evidence type="ECO:0000313" key="3">
    <source>
        <dbReference type="Proteomes" id="UP000002051"/>
    </source>
</evidence>
<dbReference type="AlphaFoldDB" id="G7KCW5"/>
<gene>
    <name evidence="1" type="ordered locus">MTR_5g089270</name>
</gene>
<sequence>MREGNFEDFVVEHFVSRAHDIMVACNNAYMENDVDEFDECCAKRIHIKGCLQLLKISLTGHMEALVKEFIRIGAKNCEKFLHEATRRATKRIFPESKKTMPEVFQVVDLALFTEA</sequence>
<name>G7KCW5_MEDTR</name>
<dbReference type="STRING" id="3880.G7KCW5"/>
<reference evidence="1 3" key="1">
    <citation type="journal article" date="2011" name="Nature">
        <title>The Medicago genome provides insight into the evolution of rhizobial symbioses.</title>
        <authorList>
            <person name="Young N.D."/>
            <person name="Debelle F."/>
            <person name="Oldroyd G.E."/>
            <person name="Geurts R."/>
            <person name="Cannon S.B."/>
            <person name="Udvardi M.K."/>
            <person name="Benedito V.A."/>
            <person name="Mayer K.F."/>
            <person name="Gouzy J."/>
            <person name="Schoof H."/>
            <person name="Van de Peer Y."/>
            <person name="Proost S."/>
            <person name="Cook D.R."/>
            <person name="Meyers B.C."/>
            <person name="Spannagl M."/>
            <person name="Cheung F."/>
            <person name="De Mita S."/>
            <person name="Krishnakumar V."/>
            <person name="Gundlach H."/>
            <person name="Zhou S."/>
            <person name="Mudge J."/>
            <person name="Bharti A.K."/>
            <person name="Murray J.D."/>
            <person name="Naoumkina M.A."/>
            <person name="Rosen B."/>
            <person name="Silverstein K.A."/>
            <person name="Tang H."/>
            <person name="Rombauts S."/>
            <person name="Zhao P.X."/>
            <person name="Zhou P."/>
            <person name="Barbe V."/>
            <person name="Bardou P."/>
            <person name="Bechner M."/>
            <person name="Bellec A."/>
            <person name="Berger A."/>
            <person name="Berges H."/>
            <person name="Bidwell S."/>
            <person name="Bisseling T."/>
            <person name="Choisne N."/>
            <person name="Couloux A."/>
            <person name="Denny R."/>
            <person name="Deshpande S."/>
            <person name="Dai X."/>
            <person name="Doyle J.J."/>
            <person name="Dudez A.M."/>
            <person name="Farmer A.D."/>
            <person name="Fouteau S."/>
            <person name="Franken C."/>
            <person name="Gibelin C."/>
            <person name="Gish J."/>
            <person name="Goldstein S."/>
            <person name="Gonzalez A.J."/>
            <person name="Green P.J."/>
            <person name="Hallab A."/>
            <person name="Hartog M."/>
            <person name="Hua A."/>
            <person name="Humphray S.J."/>
            <person name="Jeong D.H."/>
            <person name="Jing Y."/>
            <person name="Jocker A."/>
            <person name="Kenton S.M."/>
            <person name="Kim D.J."/>
            <person name="Klee K."/>
            <person name="Lai H."/>
            <person name="Lang C."/>
            <person name="Lin S."/>
            <person name="Macmil S.L."/>
            <person name="Magdelenat G."/>
            <person name="Matthews L."/>
            <person name="McCorrison J."/>
            <person name="Monaghan E.L."/>
            <person name="Mun J.H."/>
            <person name="Najar F.Z."/>
            <person name="Nicholson C."/>
            <person name="Noirot C."/>
            <person name="O'Bleness M."/>
            <person name="Paule C.R."/>
            <person name="Poulain J."/>
            <person name="Prion F."/>
            <person name="Qin B."/>
            <person name="Qu C."/>
            <person name="Retzel E.F."/>
            <person name="Riddle C."/>
            <person name="Sallet E."/>
            <person name="Samain S."/>
            <person name="Samson N."/>
            <person name="Sanders I."/>
            <person name="Saurat O."/>
            <person name="Scarpelli C."/>
            <person name="Schiex T."/>
            <person name="Segurens B."/>
            <person name="Severin A.J."/>
            <person name="Sherrier D.J."/>
            <person name="Shi R."/>
            <person name="Sims S."/>
            <person name="Singer S.R."/>
            <person name="Sinharoy S."/>
            <person name="Sterck L."/>
            <person name="Viollet A."/>
            <person name="Wang B.B."/>
            <person name="Wang K."/>
            <person name="Wang M."/>
            <person name="Wang X."/>
            <person name="Warfsmann J."/>
            <person name="Weissenbach J."/>
            <person name="White D.D."/>
            <person name="White J.D."/>
            <person name="Wiley G.B."/>
            <person name="Wincker P."/>
            <person name="Xing Y."/>
            <person name="Yang L."/>
            <person name="Yao Z."/>
            <person name="Ying F."/>
            <person name="Zhai J."/>
            <person name="Zhou L."/>
            <person name="Zuber A."/>
            <person name="Denarie J."/>
            <person name="Dixon R.A."/>
            <person name="May G.D."/>
            <person name="Schwartz D.C."/>
            <person name="Rogers J."/>
            <person name="Quetier F."/>
            <person name="Town C.D."/>
            <person name="Roe B.A."/>
        </authorList>
    </citation>
    <scope>NUCLEOTIDE SEQUENCE [LARGE SCALE GENOMIC DNA]</scope>
    <source>
        <strain evidence="1">A17</strain>
        <strain evidence="2 3">cv. Jemalong A17</strain>
    </source>
</reference>
<dbReference type="Proteomes" id="UP000002051">
    <property type="component" value="Chromosome 5"/>
</dbReference>
<dbReference type="EMBL" id="CM001221">
    <property type="protein sequence ID" value="AET00186.2"/>
    <property type="molecule type" value="Genomic_DNA"/>
</dbReference>
<proteinExistence type="predicted"/>
<keyword evidence="3" id="KW-1185">Reference proteome</keyword>
<reference evidence="1 3" key="2">
    <citation type="journal article" date="2014" name="BMC Genomics">
        <title>An improved genome release (version Mt4.0) for the model legume Medicago truncatula.</title>
        <authorList>
            <person name="Tang H."/>
            <person name="Krishnakumar V."/>
            <person name="Bidwell S."/>
            <person name="Rosen B."/>
            <person name="Chan A."/>
            <person name="Zhou S."/>
            <person name="Gentzbittel L."/>
            <person name="Childs K.L."/>
            <person name="Yandell M."/>
            <person name="Gundlach H."/>
            <person name="Mayer K.F."/>
            <person name="Schwartz D.C."/>
            <person name="Town C.D."/>
        </authorList>
    </citation>
    <scope>GENOME REANNOTATION</scope>
    <source>
        <strain evidence="2 3">cv. Jemalong A17</strain>
    </source>
</reference>
<dbReference type="HOGENOM" id="CLU_2112527_0_0_1"/>
<dbReference type="EnsemblPlants" id="AET00186">
    <property type="protein sequence ID" value="AET00186"/>
    <property type="gene ID" value="MTR_5g089270"/>
</dbReference>
<accession>A0A0C3XT47</accession>
<evidence type="ECO:0000313" key="2">
    <source>
        <dbReference type="EnsemblPlants" id="AET00186"/>
    </source>
</evidence>
<organism evidence="1 3">
    <name type="scientific">Medicago truncatula</name>
    <name type="common">Barrel medic</name>
    <name type="synonym">Medicago tribuloides</name>
    <dbReference type="NCBI Taxonomy" id="3880"/>
    <lineage>
        <taxon>Eukaryota</taxon>
        <taxon>Viridiplantae</taxon>
        <taxon>Streptophyta</taxon>
        <taxon>Embryophyta</taxon>
        <taxon>Tracheophyta</taxon>
        <taxon>Spermatophyta</taxon>
        <taxon>Magnoliopsida</taxon>
        <taxon>eudicotyledons</taxon>
        <taxon>Gunneridae</taxon>
        <taxon>Pentapetalae</taxon>
        <taxon>rosids</taxon>
        <taxon>fabids</taxon>
        <taxon>Fabales</taxon>
        <taxon>Fabaceae</taxon>
        <taxon>Papilionoideae</taxon>
        <taxon>50 kb inversion clade</taxon>
        <taxon>NPAAA clade</taxon>
        <taxon>Hologalegina</taxon>
        <taxon>IRL clade</taxon>
        <taxon>Trifolieae</taxon>
        <taxon>Medicago</taxon>
    </lineage>
</organism>